<evidence type="ECO:0000313" key="4">
    <source>
        <dbReference type="Proteomes" id="UP000326396"/>
    </source>
</evidence>
<dbReference type="AlphaFoldDB" id="A0A5N6P509"/>
<dbReference type="PANTHER" id="PTHR43180:SF100">
    <property type="entry name" value="GLUCOSE_RIBITOL DEHYDROGENASE-RELATED"/>
    <property type="match status" value="1"/>
</dbReference>
<name>A0A5N6P509_9ASTR</name>
<dbReference type="InterPro" id="IPR002347">
    <property type="entry name" value="SDR_fam"/>
</dbReference>
<dbReference type="InterPro" id="IPR036291">
    <property type="entry name" value="NAD(P)-bd_dom_sf"/>
</dbReference>
<evidence type="ECO:0000313" key="3">
    <source>
        <dbReference type="EMBL" id="KAD5803265.1"/>
    </source>
</evidence>
<dbReference type="EMBL" id="SZYD01000007">
    <property type="protein sequence ID" value="KAD5803265.1"/>
    <property type="molecule type" value="Genomic_DNA"/>
</dbReference>
<evidence type="ECO:0000256" key="2">
    <source>
        <dbReference type="ARBA" id="ARBA00023002"/>
    </source>
</evidence>
<dbReference type="PANTHER" id="PTHR43180">
    <property type="entry name" value="3-OXOACYL-(ACYL-CARRIER-PROTEIN) REDUCTASE (AFU_ORTHOLOGUE AFUA_6G11210)"/>
    <property type="match status" value="1"/>
</dbReference>
<organism evidence="3 4">
    <name type="scientific">Mikania micrantha</name>
    <name type="common">bitter vine</name>
    <dbReference type="NCBI Taxonomy" id="192012"/>
    <lineage>
        <taxon>Eukaryota</taxon>
        <taxon>Viridiplantae</taxon>
        <taxon>Streptophyta</taxon>
        <taxon>Embryophyta</taxon>
        <taxon>Tracheophyta</taxon>
        <taxon>Spermatophyta</taxon>
        <taxon>Magnoliopsida</taxon>
        <taxon>eudicotyledons</taxon>
        <taxon>Gunneridae</taxon>
        <taxon>Pentapetalae</taxon>
        <taxon>asterids</taxon>
        <taxon>campanulids</taxon>
        <taxon>Asterales</taxon>
        <taxon>Asteraceae</taxon>
        <taxon>Asteroideae</taxon>
        <taxon>Heliantheae alliance</taxon>
        <taxon>Eupatorieae</taxon>
        <taxon>Mikania</taxon>
    </lineage>
</organism>
<accession>A0A5N6P509</accession>
<protein>
    <submittedName>
        <fullName evidence="3">Uncharacterized protein</fullName>
    </submittedName>
</protein>
<proteinExistence type="inferred from homology"/>
<dbReference type="Proteomes" id="UP000326396">
    <property type="component" value="Linkage Group LG15"/>
</dbReference>
<comment type="caution">
    <text evidence="3">The sequence shown here is derived from an EMBL/GenBank/DDBJ whole genome shotgun (WGS) entry which is preliminary data.</text>
</comment>
<keyword evidence="4" id="KW-1185">Reference proteome</keyword>
<dbReference type="OrthoDB" id="294295at2759"/>
<comment type="similarity">
    <text evidence="1">Belongs to the short-chain dehydrogenases/reductases (SDR) family.</text>
</comment>
<sequence>MASPSRRLEGKVALITGGASGVGESTAKLFAEHGTKIVIADIQDQLGQAVCEAIGLSNSIYVHCDVSNEEDVSNAIDIAVATYGKLDIMFNNAATLDPYKKRVIDNEKTDCERVLSVNVAGSFWA</sequence>
<gene>
    <name evidence="3" type="ORF">E3N88_14625</name>
</gene>
<reference evidence="3 4" key="1">
    <citation type="submission" date="2019-05" db="EMBL/GenBank/DDBJ databases">
        <title>Mikania micrantha, genome provides insights into the molecular mechanism of rapid growth.</title>
        <authorList>
            <person name="Liu B."/>
        </authorList>
    </citation>
    <scope>NUCLEOTIDE SEQUENCE [LARGE SCALE GENOMIC DNA]</scope>
    <source>
        <strain evidence="3">NLD-2019</strain>
        <tissue evidence="3">Leaf</tissue>
    </source>
</reference>
<dbReference type="Pfam" id="PF00106">
    <property type="entry name" value="adh_short"/>
    <property type="match status" value="1"/>
</dbReference>
<evidence type="ECO:0000256" key="1">
    <source>
        <dbReference type="ARBA" id="ARBA00006484"/>
    </source>
</evidence>
<dbReference type="SUPFAM" id="SSF51735">
    <property type="entry name" value="NAD(P)-binding Rossmann-fold domains"/>
    <property type="match status" value="1"/>
</dbReference>
<dbReference type="GO" id="GO:0016491">
    <property type="term" value="F:oxidoreductase activity"/>
    <property type="evidence" value="ECO:0007669"/>
    <property type="project" value="UniProtKB-KW"/>
</dbReference>
<dbReference type="PRINTS" id="PR00081">
    <property type="entry name" value="GDHRDH"/>
</dbReference>
<keyword evidence="2" id="KW-0560">Oxidoreductase</keyword>
<dbReference type="Gene3D" id="3.40.50.720">
    <property type="entry name" value="NAD(P)-binding Rossmann-like Domain"/>
    <property type="match status" value="1"/>
</dbReference>